<dbReference type="Gene3D" id="3.40.50.300">
    <property type="entry name" value="P-loop containing nucleotide triphosphate hydrolases"/>
    <property type="match status" value="1"/>
</dbReference>
<dbReference type="SUPFAM" id="SSF46785">
    <property type="entry name" value="Winged helix' DNA-binding domain"/>
    <property type="match status" value="1"/>
</dbReference>
<keyword evidence="4" id="KW-1185">Reference proteome</keyword>
<evidence type="ECO:0000313" key="3">
    <source>
        <dbReference type="EMBL" id="WZL76319.1"/>
    </source>
</evidence>
<proteinExistence type="predicted"/>
<gene>
    <name evidence="3" type="ORF">QBE54_00885</name>
</gene>
<dbReference type="EMBL" id="CP121689">
    <property type="protein sequence ID" value="WZL76319.1"/>
    <property type="molecule type" value="Genomic_DNA"/>
</dbReference>
<feature type="domain" description="ATPase" evidence="1">
    <location>
        <begin position="33"/>
        <end position="233"/>
    </location>
</feature>
<dbReference type="PANTHER" id="PTHR34704:SF1">
    <property type="entry name" value="ATPASE"/>
    <property type="match status" value="1"/>
</dbReference>
<dbReference type="Pfam" id="PF03008">
    <property type="entry name" value="DUF234"/>
    <property type="match status" value="1"/>
</dbReference>
<evidence type="ECO:0000259" key="1">
    <source>
        <dbReference type="Pfam" id="PF01637"/>
    </source>
</evidence>
<dbReference type="SUPFAM" id="SSF52980">
    <property type="entry name" value="Restriction endonuclease-like"/>
    <property type="match status" value="1"/>
</dbReference>
<dbReference type="InterPro" id="IPR011579">
    <property type="entry name" value="ATPase_dom"/>
</dbReference>
<keyword evidence="3" id="KW-0067">ATP-binding</keyword>
<dbReference type="Proteomes" id="UP001461341">
    <property type="component" value="Chromosome"/>
</dbReference>
<dbReference type="GO" id="GO:0005524">
    <property type="term" value="F:ATP binding"/>
    <property type="evidence" value="ECO:0007669"/>
    <property type="project" value="UniProtKB-KW"/>
</dbReference>
<dbReference type="InterPro" id="IPR036390">
    <property type="entry name" value="WH_DNA-bd_sf"/>
</dbReference>
<feature type="domain" description="DUF234" evidence="2">
    <location>
        <begin position="342"/>
        <end position="427"/>
    </location>
</feature>
<keyword evidence="3" id="KW-0547">Nucleotide-binding</keyword>
<dbReference type="InterPro" id="IPR011335">
    <property type="entry name" value="Restrct_endonuc-II-like"/>
</dbReference>
<name>A0ABZ2YBE6_9BACT</name>
<protein>
    <submittedName>
        <fullName evidence="3">ATP-binding protein</fullName>
    </submittedName>
</protein>
<dbReference type="InterPro" id="IPR027417">
    <property type="entry name" value="P-loop_NTPase"/>
</dbReference>
<evidence type="ECO:0000313" key="4">
    <source>
        <dbReference type="Proteomes" id="UP001461341"/>
    </source>
</evidence>
<accession>A0ABZ2YBE6</accession>
<dbReference type="SUPFAM" id="SSF52540">
    <property type="entry name" value="P-loop containing nucleoside triphosphate hydrolases"/>
    <property type="match status" value="1"/>
</dbReference>
<dbReference type="RefSeq" id="WP_369018477.1">
    <property type="nucleotide sequence ID" value="NZ_CP121689.1"/>
</dbReference>
<dbReference type="PANTHER" id="PTHR34704">
    <property type="entry name" value="ATPASE"/>
    <property type="match status" value="1"/>
</dbReference>
<sequence length="484" mass="57403">MVDFLNLDLENLKLKNLYLVFYDILYKGVVKMFINREKECEFLKRKLSSNKAELLVIYGRRRVGKTFLLQNCLEKALFFTADLSSSIHLMNRFLDEIKSILALPSTLRISSWDEFFGFLKNVFEAKRDLKVVVFDEFQYIPMRDESFTSVLQRWWDEIFSKLGVKMILCGSYIGMIEKIVLTRNSPIYGRRTGQYQVLPLDFFESVKFLNFESTRDFVKAYSVTDGIPLYLLEFSGYRDFYTALTEKVLTAGEYLVEEGKFLTLEEFKDPSNYYSILQSIAQGKTVPSEIADISGVDYKSIGMYLSRLMELKFVNKEFPFFINRKPKRKPHYYLSDEYLRFYFRYIYPNQELIYRNLKEEALRRITATLDQHVSFTFEKVARQYLIKREGVEKVGRWWNKEIEIDVVAIKGKTLYVGKCKWTNKRVDIRVLNKLRSKVPYLLKDLQVSDFSIIYYLFSKSGFENLEESDEVKLIDLERLFLVNQ</sequence>
<organism evidence="3 4">
    <name type="scientific">Thermatribacter velox</name>
    <dbReference type="NCBI Taxonomy" id="3039681"/>
    <lineage>
        <taxon>Bacteria</taxon>
        <taxon>Pseudomonadati</taxon>
        <taxon>Atribacterota</taxon>
        <taxon>Atribacteria</taxon>
        <taxon>Atribacterales</taxon>
        <taxon>Thermatribacteraceae</taxon>
        <taxon>Thermatribacter</taxon>
    </lineage>
</organism>
<dbReference type="Pfam" id="PF01637">
    <property type="entry name" value="ATPase_2"/>
    <property type="match status" value="1"/>
</dbReference>
<evidence type="ECO:0000259" key="2">
    <source>
        <dbReference type="Pfam" id="PF03008"/>
    </source>
</evidence>
<dbReference type="InterPro" id="IPR004256">
    <property type="entry name" value="DUF234"/>
</dbReference>
<reference evidence="3 4" key="1">
    <citation type="submission" date="2023-03" db="EMBL/GenBank/DDBJ databases">
        <title>Novel Species.</title>
        <authorList>
            <person name="Ma S."/>
        </authorList>
    </citation>
    <scope>NUCLEOTIDE SEQUENCE [LARGE SCALE GENOMIC DNA]</scope>
    <source>
        <strain evidence="3 4">B11</strain>
    </source>
</reference>